<dbReference type="RefSeq" id="WP_230770709.1">
    <property type="nucleotide sequence ID" value="NZ_JAJNCT010000003.1"/>
</dbReference>
<evidence type="ECO:0000313" key="5">
    <source>
        <dbReference type="Proteomes" id="UP001199260"/>
    </source>
</evidence>
<sequence length="322" mass="34754">MSRADAPSPALRAAVDWLVRHEAETMSAADHQAFACWLQQDAQHQAAWERVRSALAEPLTAVRSLQAHTEGLHAQAAMQALSQTRRRRVLRGALALGGIGVASAFVADRLTPLGQLMADWQTGTGERREFTLADGSRVLLDARSAVDVHDAAGSPALQLRAGALIARRSSVGAAPLQIRTRDGLALLDAGSMMGRVYADRTEMVALDQGLSLRPREAAQVLLRAGQGARFSAHQLQALGANAVQRAAWQQGMLAVDDWPLAEVAQALQAYFSGYIRVAPAVADLRVFGIFRLDVDELLATLSQMLPLQIQRWGPLIRIGEKV</sequence>
<comment type="caution">
    <text evidence="4">The sequence shown here is derived from an EMBL/GenBank/DDBJ whole genome shotgun (WGS) entry which is preliminary data.</text>
</comment>
<organism evidence="4 5">
    <name type="scientific">Comamonas koreensis</name>
    <dbReference type="NCBI Taxonomy" id="160825"/>
    <lineage>
        <taxon>Bacteria</taxon>
        <taxon>Pseudomonadati</taxon>
        <taxon>Pseudomonadota</taxon>
        <taxon>Betaproteobacteria</taxon>
        <taxon>Burkholderiales</taxon>
        <taxon>Comamonadaceae</taxon>
        <taxon>Comamonas</taxon>
    </lineage>
</organism>
<proteinExistence type="predicted"/>
<dbReference type="Proteomes" id="UP001199260">
    <property type="component" value="Unassembled WGS sequence"/>
</dbReference>
<feature type="domain" description="FecR protein" evidence="2">
    <location>
        <begin position="119"/>
        <end position="199"/>
    </location>
</feature>
<reference evidence="4 5" key="1">
    <citation type="submission" date="2021-11" db="EMBL/GenBank/DDBJ databases">
        <title>Genome sequence.</title>
        <authorList>
            <person name="Sun Q."/>
        </authorList>
    </citation>
    <scope>NUCLEOTIDE SEQUENCE [LARGE SCALE GENOMIC DNA]</scope>
    <source>
        <strain evidence="4 5">KCTC 12005</strain>
    </source>
</reference>
<dbReference type="PANTHER" id="PTHR30273:SF2">
    <property type="entry name" value="PROTEIN FECR"/>
    <property type="match status" value="1"/>
</dbReference>
<dbReference type="PIRSF" id="PIRSF018266">
    <property type="entry name" value="FecR"/>
    <property type="match status" value="1"/>
</dbReference>
<dbReference type="Gene3D" id="2.60.120.1440">
    <property type="match status" value="1"/>
</dbReference>
<evidence type="ECO:0000256" key="1">
    <source>
        <dbReference type="SAM" id="Phobius"/>
    </source>
</evidence>
<keyword evidence="1" id="KW-1133">Transmembrane helix</keyword>
<evidence type="ECO:0000259" key="2">
    <source>
        <dbReference type="Pfam" id="PF04773"/>
    </source>
</evidence>
<feature type="transmembrane region" description="Helical" evidence="1">
    <location>
        <begin position="89"/>
        <end position="107"/>
    </location>
</feature>
<dbReference type="Pfam" id="PF16220">
    <property type="entry name" value="DUF4880"/>
    <property type="match status" value="1"/>
</dbReference>
<gene>
    <name evidence="4" type="ORF">LPW39_01515</name>
</gene>
<accession>A0AAW4XQY1</accession>
<feature type="domain" description="FecR N-terminal" evidence="3">
    <location>
        <begin position="12"/>
        <end position="52"/>
    </location>
</feature>
<dbReference type="InterPro" id="IPR006860">
    <property type="entry name" value="FecR"/>
</dbReference>
<evidence type="ECO:0000259" key="3">
    <source>
        <dbReference type="Pfam" id="PF16220"/>
    </source>
</evidence>
<dbReference type="GO" id="GO:0016989">
    <property type="term" value="F:sigma factor antagonist activity"/>
    <property type="evidence" value="ECO:0007669"/>
    <property type="project" value="TreeGrafter"/>
</dbReference>
<dbReference type="EMBL" id="JAJNCT010000003">
    <property type="protein sequence ID" value="MCD2163811.1"/>
    <property type="molecule type" value="Genomic_DNA"/>
</dbReference>
<protein>
    <submittedName>
        <fullName evidence="4">DUF4880 domain-containing protein</fullName>
    </submittedName>
</protein>
<keyword evidence="1" id="KW-0472">Membrane</keyword>
<keyword evidence="5" id="KW-1185">Reference proteome</keyword>
<dbReference type="Pfam" id="PF04773">
    <property type="entry name" value="FecR"/>
    <property type="match status" value="1"/>
</dbReference>
<keyword evidence="1" id="KW-0812">Transmembrane</keyword>
<dbReference type="AlphaFoldDB" id="A0AAW4XQY1"/>
<name>A0AAW4XQY1_9BURK</name>
<dbReference type="InterPro" id="IPR032623">
    <property type="entry name" value="FecR_N"/>
</dbReference>
<evidence type="ECO:0000313" key="4">
    <source>
        <dbReference type="EMBL" id="MCD2163811.1"/>
    </source>
</evidence>
<dbReference type="InterPro" id="IPR012373">
    <property type="entry name" value="Ferrdict_sens_TM"/>
</dbReference>
<dbReference type="PANTHER" id="PTHR30273">
    <property type="entry name" value="PERIPLASMIC SIGNAL SENSOR AND SIGMA FACTOR ACTIVATOR FECR-RELATED"/>
    <property type="match status" value="1"/>
</dbReference>